<dbReference type="Gene3D" id="3.30.1490.20">
    <property type="entry name" value="ATP-grasp fold, A domain"/>
    <property type="match status" value="1"/>
</dbReference>
<keyword evidence="3 4" id="KW-0067">ATP-binding</keyword>
<evidence type="ECO:0000256" key="2">
    <source>
        <dbReference type="ARBA" id="ARBA00022741"/>
    </source>
</evidence>
<dbReference type="Proteomes" id="UP000566663">
    <property type="component" value="Unassembled WGS sequence"/>
</dbReference>
<keyword evidence="2 4" id="KW-0547">Nucleotide-binding</keyword>
<sequence>MFAGVSKFSNYLEWSRHIAGSFRHPPLEPGTDDALPYILDWLSEHGPVDAIQPVSEAGSRFLTRHRAQFERLSQLIMPDAQTVAACMDKPGLFDLCAALGVALAPYERVRSLVELKAAASRIGFPLIVKPAVVDAELFGRKALIVQDAAGLEAVMPDWPAIHPELIVQSYVSGPRHSVIFSADRGRLLRAVEIRAARTHVDDGTGYTTYGETVVPTPLVAEGVERLVSHLGYTSTGCAQFIVSPTGRVTFMEINPRVSLGRIAECAGLPHSVWGLQLALGETVDPQQPPWTYRRGVRYVWTKGDLGLLAKQIAGGKSRPLASLATLWTIASDALRCTHAIFDPADPLPAIGTYGNVFLRHFRNHPEYRLADPEAGSLSSLARAGRSRKPFARPSPSGTPAS</sequence>
<dbReference type="EMBL" id="JACHFZ010000001">
    <property type="protein sequence ID" value="MBB5290762.1"/>
    <property type="molecule type" value="Genomic_DNA"/>
</dbReference>
<dbReference type="SUPFAM" id="SSF56059">
    <property type="entry name" value="Glutathione synthetase ATP-binding domain-like"/>
    <property type="match status" value="1"/>
</dbReference>
<comment type="caution">
    <text evidence="7">The sequence shown here is derived from an EMBL/GenBank/DDBJ whole genome shotgun (WGS) entry which is preliminary data.</text>
</comment>
<protein>
    <submittedName>
        <fullName evidence="7">Putative ATP-grasp superfamily ATP-dependent carboligase</fullName>
    </submittedName>
</protein>
<feature type="region of interest" description="Disordered" evidence="5">
    <location>
        <begin position="378"/>
        <end position="401"/>
    </location>
</feature>
<proteinExistence type="predicted"/>
<organism evidence="7 8">
    <name type="scientific">Brevundimonas basaltis</name>
    <dbReference type="NCBI Taxonomy" id="472166"/>
    <lineage>
        <taxon>Bacteria</taxon>
        <taxon>Pseudomonadati</taxon>
        <taxon>Pseudomonadota</taxon>
        <taxon>Alphaproteobacteria</taxon>
        <taxon>Caulobacterales</taxon>
        <taxon>Caulobacteraceae</taxon>
        <taxon>Brevundimonas</taxon>
    </lineage>
</organism>
<dbReference type="GO" id="GO:0005524">
    <property type="term" value="F:ATP binding"/>
    <property type="evidence" value="ECO:0007669"/>
    <property type="project" value="UniProtKB-UniRule"/>
</dbReference>
<dbReference type="InterPro" id="IPR011761">
    <property type="entry name" value="ATP-grasp"/>
</dbReference>
<dbReference type="InterPro" id="IPR013815">
    <property type="entry name" value="ATP_grasp_subdomain_1"/>
</dbReference>
<dbReference type="Pfam" id="PF02786">
    <property type="entry name" value="CPSase_L_D2"/>
    <property type="match status" value="1"/>
</dbReference>
<evidence type="ECO:0000259" key="6">
    <source>
        <dbReference type="PROSITE" id="PS50975"/>
    </source>
</evidence>
<dbReference type="PANTHER" id="PTHR43055">
    <property type="entry name" value="FORMATE-DEPENDENT PHOSPHORIBOSYLGLYCINAMIDE FORMYLTRANSFERASE"/>
    <property type="match status" value="1"/>
</dbReference>
<dbReference type="PROSITE" id="PS00867">
    <property type="entry name" value="CPSASE_2"/>
    <property type="match status" value="1"/>
</dbReference>
<keyword evidence="8" id="KW-1185">Reference proteome</keyword>
<dbReference type="AlphaFoldDB" id="A0A7W8HXH0"/>
<feature type="domain" description="ATP-grasp" evidence="6">
    <location>
        <begin position="93"/>
        <end position="279"/>
    </location>
</feature>
<dbReference type="PANTHER" id="PTHR43055:SF1">
    <property type="entry name" value="FORMATE-DEPENDENT PHOSPHORIBOSYLGLYCINAMIDE FORMYLTRANSFERASE"/>
    <property type="match status" value="1"/>
</dbReference>
<evidence type="ECO:0000256" key="4">
    <source>
        <dbReference type="PROSITE-ProRule" id="PRU00409"/>
    </source>
</evidence>
<dbReference type="PROSITE" id="PS50975">
    <property type="entry name" value="ATP_GRASP"/>
    <property type="match status" value="1"/>
</dbReference>
<evidence type="ECO:0000256" key="1">
    <source>
        <dbReference type="ARBA" id="ARBA00022598"/>
    </source>
</evidence>
<name>A0A7W8HXH0_9CAUL</name>
<evidence type="ECO:0000313" key="8">
    <source>
        <dbReference type="Proteomes" id="UP000566663"/>
    </source>
</evidence>
<dbReference type="GO" id="GO:0046872">
    <property type="term" value="F:metal ion binding"/>
    <property type="evidence" value="ECO:0007669"/>
    <property type="project" value="InterPro"/>
</dbReference>
<dbReference type="InterPro" id="IPR005479">
    <property type="entry name" value="CPAse_ATP-bd"/>
</dbReference>
<dbReference type="Gene3D" id="3.30.470.20">
    <property type="entry name" value="ATP-grasp fold, B domain"/>
    <property type="match status" value="1"/>
</dbReference>
<evidence type="ECO:0000313" key="7">
    <source>
        <dbReference type="EMBL" id="MBB5290762.1"/>
    </source>
</evidence>
<keyword evidence="1 7" id="KW-0436">Ligase</keyword>
<dbReference type="RefSeq" id="WP_221247685.1">
    <property type="nucleotide sequence ID" value="NZ_BAAAFF010000004.1"/>
</dbReference>
<reference evidence="7 8" key="1">
    <citation type="submission" date="2020-08" db="EMBL/GenBank/DDBJ databases">
        <title>Genomic Encyclopedia of Type Strains, Phase IV (KMG-IV): sequencing the most valuable type-strain genomes for metagenomic binning, comparative biology and taxonomic classification.</title>
        <authorList>
            <person name="Goeker M."/>
        </authorList>
    </citation>
    <scope>NUCLEOTIDE SEQUENCE [LARGE SCALE GENOMIC DNA]</scope>
    <source>
        <strain evidence="7 8">DSM 25335</strain>
    </source>
</reference>
<evidence type="ECO:0000256" key="3">
    <source>
        <dbReference type="ARBA" id="ARBA00022840"/>
    </source>
</evidence>
<dbReference type="GO" id="GO:0005829">
    <property type="term" value="C:cytosol"/>
    <property type="evidence" value="ECO:0007669"/>
    <property type="project" value="TreeGrafter"/>
</dbReference>
<dbReference type="GO" id="GO:0016874">
    <property type="term" value="F:ligase activity"/>
    <property type="evidence" value="ECO:0007669"/>
    <property type="project" value="UniProtKB-KW"/>
</dbReference>
<evidence type="ECO:0000256" key="5">
    <source>
        <dbReference type="SAM" id="MobiDB-lite"/>
    </source>
</evidence>
<accession>A0A7W8HXH0</accession>
<gene>
    <name evidence="7" type="ORF">HNQ67_000258</name>
</gene>